<keyword evidence="2" id="KW-1185">Reference proteome</keyword>
<proteinExistence type="predicted"/>
<accession>A0A927ANM2</accession>
<reference evidence="1" key="1">
    <citation type="submission" date="2020-09" db="EMBL/GenBank/DDBJ databases">
        <authorList>
            <person name="Kim M.K."/>
        </authorList>
    </citation>
    <scope>NUCLEOTIDE SEQUENCE</scope>
    <source>
        <strain evidence="1">BT702</strain>
    </source>
</reference>
<protein>
    <recommendedName>
        <fullName evidence="3">ZU5 domain-containing protein</fullName>
    </recommendedName>
</protein>
<evidence type="ECO:0008006" key="3">
    <source>
        <dbReference type="Google" id="ProtNLM"/>
    </source>
</evidence>
<evidence type="ECO:0000313" key="2">
    <source>
        <dbReference type="Proteomes" id="UP000598820"/>
    </source>
</evidence>
<name>A0A927ANM2_9BACT</name>
<dbReference type="Proteomes" id="UP000598820">
    <property type="component" value="Unassembled WGS sequence"/>
</dbReference>
<organism evidence="1 2">
    <name type="scientific">Spirosoma profusum</name>
    <dbReference type="NCBI Taxonomy" id="2771354"/>
    <lineage>
        <taxon>Bacteria</taxon>
        <taxon>Pseudomonadati</taxon>
        <taxon>Bacteroidota</taxon>
        <taxon>Cytophagia</taxon>
        <taxon>Cytophagales</taxon>
        <taxon>Cytophagaceae</taxon>
        <taxon>Spirosoma</taxon>
    </lineage>
</organism>
<comment type="caution">
    <text evidence="1">The sequence shown here is derived from an EMBL/GenBank/DDBJ whole genome shotgun (WGS) entry which is preliminary data.</text>
</comment>
<dbReference type="PROSITE" id="PS51257">
    <property type="entry name" value="PROKAR_LIPOPROTEIN"/>
    <property type="match status" value="1"/>
</dbReference>
<gene>
    <name evidence="1" type="ORF">IC229_15970</name>
</gene>
<dbReference type="AlphaFoldDB" id="A0A927ANM2"/>
<dbReference type="Gene3D" id="2.60.220.30">
    <property type="match status" value="1"/>
</dbReference>
<dbReference type="EMBL" id="JACWZY010000013">
    <property type="protein sequence ID" value="MBD2702149.1"/>
    <property type="molecule type" value="Genomic_DNA"/>
</dbReference>
<evidence type="ECO:0000313" key="1">
    <source>
        <dbReference type="EMBL" id="MBD2702149.1"/>
    </source>
</evidence>
<dbReference type="RefSeq" id="WP_190888005.1">
    <property type="nucleotide sequence ID" value="NZ_JACWZY010000013.1"/>
</dbReference>
<sequence>MKLHHYLFCGLGTLLSFTACKPEVDTTLQPLPLPPGIEQTGTVTESGQPQGAPISKVIGPEGGTISTADGHVQLSIPAGALTKSTDISIQLITNKNPNGLAQAYRFSPEGLTFRQAATLTFQYDEKKLSSKDVENLGIAYQRSNGIWYDVAGASVNTSKHEINVPIRHFSDWTPYELAQLEFTGIGSSTTSGTEYVPCGKSIDLYAGLLTSNPDYPKDSTEKPLKAKKGFGSNWKLFGEGQLSVDPKASGAKYTAPGLPPVQNPVQVTADLEFENKKFKITLFCQIYVGDGSYFTLTAQNNTKGSSSFSCAQVANQVILEGSVGSYVMMLKVNAKDLHEGYYTYDKCGVDAVNGVQAVYSSITKDGEIPDAYISYYDGDCDGLCHPSPDGLSVDLIETTNGVRYVTGSFVGTCYRRTGVCNKNFKLEKVSVKGSFRMPILKL</sequence>